<proteinExistence type="predicted"/>
<keyword evidence="2" id="KW-0732">Signal</keyword>
<sequence length="224" mass="24391">MELSLLLFASVLLSHLTSALHLDGNFIDDHTPAGLPTSEMLHLSAVVNTPKPPYHAVVECWELSSPFIQYPTVGKALSLGDTANATYVVLPPYSAEGWHRPPSPMFFILLSGLAHVKTYPPVPLTTNVNTDTNAGPDLDVSAQQQEQRQQVLLDPQEPTESLYIVSGVTPLIIAADTDTRSPGHLTFYPSDTETVAMQVPFKQGKVPGHKVLYGGPCRRRGEVR</sequence>
<evidence type="ECO:0000313" key="4">
    <source>
        <dbReference type="Proteomes" id="UP000054342"/>
    </source>
</evidence>
<evidence type="ECO:0000256" key="2">
    <source>
        <dbReference type="SAM" id="SignalP"/>
    </source>
</evidence>
<dbReference type="HOGENOM" id="CLU_062260_0_0_1"/>
<organism evidence="3 4">
    <name type="scientific">Exophiala xenobiotica</name>
    <dbReference type="NCBI Taxonomy" id="348802"/>
    <lineage>
        <taxon>Eukaryota</taxon>
        <taxon>Fungi</taxon>
        <taxon>Dikarya</taxon>
        <taxon>Ascomycota</taxon>
        <taxon>Pezizomycotina</taxon>
        <taxon>Eurotiomycetes</taxon>
        <taxon>Chaetothyriomycetidae</taxon>
        <taxon>Chaetothyriales</taxon>
        <taxon>Herpotrichiellaceae</taxon>
        <taxon>Exophiala</taxon>
    </lineage>
</organism>
<name>A0A0D2EXF4_9EURO</name>
<keyword evidence="4" id="KW-1185">Reference proteome</keyword>
<evidence type="ECO:0008006" key="5">
    <source>
        <dbReference type="Google" id="ProtNLM"/>
    </source>
</evidence>
<reference evidence="3 4" key="1">
    <citation type="submission" date="2015-01" db="EMBL/GenBank/DDBJ databases">
        <title>The Genome Sequence of Exophiala xenobiotica CBS118157.</title>
        <authorList>
            <consortium name="The Broad Institute Genomics Platform"/>
            <person name="Cuomo C."/>
            <person name="de Hoog S."/>
            <person name="Gorbushina A."/>
            <person name="Stielow B."/>
            <person name="Teixiera M."/>
            <person name="Abouelleil A."/>
            <person name="Chapman S.B."/>
            <person name="Priest M."/>
            <person name="Young S.K."/>
            <person name="Wortman J."/>
            <person name="Nusbaum C."/>
            <person name="Birren B."/>
        </authorList>
    </citation>
    <scope>NUCLEOTIDE SEQUENCE [LARGE SCALE GENOMIC DNA]</scope>
    <source>
        <strain evidence="3 4">CBS 118157</strain>
    </source>
</reference>
<feature type="chain" id="PRO_5002252595" description="Cupin type-1 domain-containing protein" evidence="2">
    <location>
        <begin position="20"/>
        <end position="224"/>
    </location>
</feature>
<protein>
    <recommendedName>
        <fullName evidence="5">Cupin type-1 domain-containing protein</fullName>
    </recommendedName>
</protein>
<evidence type="ECO:0000313" key="3">
    <source>
        <dbReference type="EMBL" id="KIW52489.1"/>
    </source>
</evidence>
<feature type="region of interest" description="Disordered" evidence="1">
    <location>
        <begin position="127"/>
        <end position="146"/>
    </location>
</feature>
<dbReference type="Proteomes" id="UP000054342">
    <property type="component" value="Unassembled WGS sequence"/>
</dbReference>
<dbReference type="AlphaFoldDB" id="A0A0D2EXF4"/>
<evidence type="ECO:0000256" key="1">
    <source>
        <dbReference type="SAM" id="MobiDB-lite"/>
    </source>
</evidence>
<dbReference type="OrthoDB" id="3223416at2759"/>
<feature type="signal peptide" evidence="2">
    <location>
        <begin position="1"/>
        <end position="19"/>
    </location>
</feature>
<dbReference type="EMBL" id="KN847321">
    <property type="protein sequence ID" value="KIW52489.1"/>
    <property type="molecule type" value="Genomic_DNA"/>
</dbReference>
<gene>
    <name evidence="3" type="ORF">PV05_08122</name>
</gene>
<dbReference type="RefSeq" id="XP_013313073.1">
    <property type="nucleotide sequence ID" value="XM_013457619.1"/>
</dbReference>
<accession>A0A0D2EXF4</accession>
<dbReference type="GeneID" id="25330030"/>